<dbReference type="AlphaFoldDB" id="A0AAF0BJT7"/>
<gene>
    <name evidence="1" type="ORF">PH603_13170</name>
</gene>
<sequence length="298" mass="34097">MPSLTNENIERAAATDLTKTLRLLGAKRHPDEPKRYDLTTLQGKEVSEYRFRLEANQYWNEELRDLRGFGAITAAQLILGTSLQEVVDFLTLAATWRDELNDAHIEEKRSTEQSFFSLISRRDDGLRNEGMSWLQEVWGIDPFILHDLRKSGKLLTHKHALGSAVCFMQSDPTPRLLNPGENFVFRPRDPRVTQFLSGTLGKEKAFFINETSKGPLVLTLDAIEAISFYQKHRKLENFTVVSLANHKVDWNWLPKDRPIFVAYPATPEGDLATQLILEKYPKAMRVRPSNGACWNVDL</sequence>
<accession>A0AAF0BJT7</accession>
<organism evidence="1 2">
    <name type="scientific">Gimibacter soli</name>
    <dbReference type="NCBI Taxonomy" id="3024400"/>
    <lineage>
        <taxon>Bacteria</taxon>
        <taxon>Pseudomonadati</taxon>
        <taxon>Pseudomonadota</taxon>
        <taxon>Alphaproteobacteria</taxon>
        <taxon>Kordiimonadales</taxon>
        <taxon>Temperatibacteraceae</taxon>
        <taxon>Gimibacter</taxon>
    </lineage>
</organism>
<dbReference type="KEGG" id="gso:PH603_13170"/>
<evidence type="ECO:0000313" key="2">
    <source>
        <dbReference type="Proteomes" id="UP001217500"/>
    </source>
</evidence>
<reference evidence="1" key="1">
    <citation type="submission" date="2023-01" db="EMBL/GenBank/DDBJ databases">
        <title>The genome sequence of Kordiimonadaceae bacterium 6D33.</title>
        <authorList>
            <person name="Liu Y."/>
        </authorList>
    </citation>
    <scope>NUCLEOTIDE SEQUENCE</scope>
    <source>
        <strain evidence="1">6D33</strain>
    </source>
</reference>
<dbReference type="RefSeq" id="WP_289503001.1">
    <property type="nucleotide sequence ID" value="NZ_CP116805.1"/>
</dbReference>
<proteinExistence type="predicted"/>
<keyword evidence="2" id="KW-1185">Reference proteome</keyword>
<dbReference type="EMBL" id="CP116805">
    <property type="protein sequence ID" value="WCL53489.1"/>
    <property type="molecule type" value="Genomic_DNA"/>
</dbReference>
<protein>
    <submittedName>
        <fullName evidence="1">Uncharacterized protein</fullName>
    </submittedName>
</protein>
<dbReference type="Proteomes" id="UP001217500">
    <property type="component" value="Chromosome"/>
</dbReference>
<evidence type="ECO:0000313" key="1">
    <source>
        <dbReference type="EMBL" id="WCL53489.1"/>
    </source>
</evidence>
<name>A0AAF0BJT7_9PROT</name>